<keyword evidence="6" id="KW-1185">Reference proteome</keyword>
<comment type="function">
    <text evidence="1">Involved in endocytosis.</text>
</comment>
<organism evidence="5 6">
    <name type="scientific">Pisolithus microcarpus 441</name>
    <dbReference type="NCBI Taxonomy" id="765257"/>
    <lineage>
        <taxon>Eukaryota</taxon>
        <taxon>Fungi</taxon>
        <taxon>Dikarya</taxon>
        <taxon>Basidiomycota</taxon>
        <taxon>Agaricomycotina</taxon>
        <taxon>Agaricomycetes</taxon>
        <taxon>Agaricomycetidae</taxon>
        <taxon>Boletales</taxon>
        <taxon>Sclerodermatineae</taxon>
        <taxon>Pisolithaceae</taxon>
        <taxon>Pisolithus</taxon>
    </lineage>
</organism>
<dbReference type="PANTHER" id="PTHR23083">
    <property type="entry name" value="TETRATRICOPEPTIDE REPEAT PROTEIN, TPR"/>
    <property type="match status" value="1"/>
</dbReference>
<dbReference type="Pfam" id="PF13181">
    <property type="entry name" value="TPR_8"/>
    <property type="match status" value="1"/>
</dbReference>
<dbReference type="SMART" id="SM00028">
    <property type="entry name" value="TPR"/>
    <property type="match status" value="5"/>
</dbReference>
<dbReference type="STRING" id="765257.A0A0C9Z675"/>
<sequence length="1149" mass="126848">MTLGACPSPCSGGWNFTHMAHAKDRHYWSQLRAALTAGHWSSGTPAHAPNGSPLSWSRLFYKFNKHCKGFQDVAEIAAQTRLLSLLLGANSVDEDVSGNEQDGELRLGEECMLAPERVEEATVGYQTLQNLESSNPSDSLQLALAYYAYALGRPEECLAHLSKVSKLVDAQSRIPVAPSNRADCTLQVPGSVTASSSPLTGSFVSVVSPQSLPDISNGRAWAITESIRSICLQGMSYETLYPADPEKAIEAYAVALPLLSIVEFTTLRAPEVQSSQTSFVHYRELWRWAERLMFRAITLVARTRPLDEPENLIWTFFTHYQACGAYWIPTFRFSHRSIAAVLHLHALIRKHRIPSERVPLNTSLQPQKIPQWLSVACSIANDYKSILGKCTHFPRAGEQNIKVEDFVDLCVAVWEASGSMSDWADWVIDILWWATQLTFNSYRIFRHLSRLLYVTGDREIAMRMLRLYVEVVSKSREAGIDNDCDTDRHWVETLVEGSRMLCRLAISRPGWDGIEEVKEAGELLEKAKIRLDRDDKELVARVALAEGVWHTVSGVIDVDLRERHKGFALALEQFVKSVGTYPTPAAHHHLAISLALPGPSQDLNQAIAVAGAAVEDEALEIRHWHLLGLLLTAEGQWDKAKSILEIGANIGEGTSDSQGKGTPKQGPTASGVKVRDFETEKTPTQVSEKCSSPVEASDVSETSVLRQGSIFVEPLLDPDARSIPPSATLLQPLPDHPPPSRVDAFEYALQLRLTQMALTEHVEGAEGAEIKWVNVYGWIADRKGSVSETPMRSSVDTSSRSATTQLGSMVIVSTPVELENEKQGNGEPSGSLGLIAAPGGTPPPITVTPATPADAECRFSVGGELQEKVKRSVSMGADPSTGKKVQQMLKDRVHKGQEKISTISRKFGHGVVRSSSLHLRRSSSAPDFYAVLQNHQYQASSIHSRRRLRSLIRHHRHEPPVESPPAPPPPTLPPVREPKASHRVTREDKLLSDLWAASAATFRRRGKIDQTKGAIQEAEVKNPDSPNVWVQFGLYHHALGHDRQAAQAFQQALFISPDDVSAAVHISRLHLDAGTDGEVDMGKVDLTAGLLGYITRSRGWNVPEAWYYLAKAYGLQGRKDQERECLMRALKLTERRCIRDIGLAVGWCL</sequence>
<evidence type="ECO:0000313" key="5">
    <source>
        <dbReference type="EMBL" id="KIK24701.1"/>
    </source>
</evidence>
<reference evidence="6" key="2">
    <citation type="submission" date="2015-01" db="EMBL/GenBank/DDBJ databases">
        <title>Evolutionary Origins and Diversification of the Mycorrhizal Mutualists.</title>
        <authorList>
            <consortium name="DOE Joint Genome Institute"/>
            <consortium name="Mycorrhizal Genomics Consortium"/>
            <person name="Kohler A."/>
            <person name="Kuo A."/>
            <person name="Nagy L.G."/>
            <person name="Floudas D."/>
            <person name="Copeland A."/>
            <person name="Barry K.W."/>
            <person name="Cichocki N."/>
            <person name="Veneault-Fourrey C."/>
            <person name="LaButti K."/>
            <person name="Lindquist E.A."/>
            <person name="Lipzen A."/>
            <person name="Lundell T."/>
            <person name="Morin E."/>
            <person name="Murat C."/>
            <person name="Riley R."/>
            <person name="Ohm R."/>
            <person name="Sun H."/>
            <person name="Tunlid A."/>
            <person name="Henrissat B."/>
            <person name="Grigoriev I.V."/>
            <person name="Hibbett D.S."/>
            <person name="Martin F."/>
        </authorList>
    </citation>
    <scope>NUCLEOTIDE SEQUENCE [LARGE SCALE GENOMIC DNA]</scope>
    <source>
        <strain evidence="6">441</strain>
    </source>
</reference>
<dbReference type="EMBL" id="KN833714">
    <property type="protein sequence ID" value="KIK24701.1"/>
    <property type="molecule type" value="Genomic_DNA"/>
</dbReference>
<accession>A0A0C9Z675</accession>
<feature type="region of interest" description="Disordered" evidence="4">
    <location>
        <begin position="957"/>
        <end position="984"/>
    </location>
</feature>
<feature type="compositionally biased region" description="Polar residues" evidence="4">
    <location>
        <begin position="652"/>
        <end position="668"/>
    </location>
</feature>
<dbReference type="InterPro" id="IPR011990">
    <property type="entry name" value="TPR-like_helical_dom_sf"/>
</dbReference>
<dbReference type="Gene3D" id="1.25.40.10">
    <property type="entry name" value="Tetratricopeptide repeat domain"/>
    <property type="match status" value="1"/>
</dbReference>
<name>A0A0C9Z675_9AGAM</name>
<reference evidence="5 6" key="1">
    <citation type="submission" date="2014-04" db="EMBL/GenBank/DDBJ databases">
        <authorList>
            <consortium name="DOE Joint Genome Institute"/>
            <person name="Kuo A."/>
            <person name="Kohler A."/>
            <person name="Costa M.D."/>
            <person name="Nagy L.G."/>
            <person name="Floudas D."/>
            <person name="Copeland A."/>
            <person name="Barry K.W."/>
            <person name="Cichocki N."/>
            <person name="Veneault-Fourrey C."/>
            <person name="LaButti K."/>
            <person name="Lindquist E.A."/>
            <person name="Lipzen A."/>
            <person name="Lundell T."/>
            <person name="Morin E."/>
            <person name="Murat C."/>
            <person name="Sun H."/>
            <person name="Tunlid A."/>
            <person name="Henrissat B."/>
            <person name="Grigoriev I.V."/>
            <person name="Hibbett D.S."/>
            <person name="Martin F."/>
            <person name="Nordberg H.P."/>
            <person name="Cantor M.N."/>
            <person name="Hua S.X."/>
        </authorList>
    </citation>
    <scope>NUCLEOTIDE SEQUENCE [LARGE SCALE GENOMIC DNA]</scope>
    <source>
        <strain evidence="5 6">441</strain>
    </source>
</reference>
<comment type="similarity">
    <text evidence="2">Belongs to the YPP1 family.</text>
</comment>
<dbReference type="InterPro" id="IPR051722">
    <property type="entry name" value="Endocytosis_PI4K-reg_protein"/>
</dbReference>
<protein>
    <submittedName>
        <fullName evidence="5">Uncharacterized protein</fullName>
    </submittedName>
</protein>
<feature type="repeat" description="TPR" evidence="3">
    <location>
        <begin position="1026"/>
        <end position="1059"/>
    </location>
</feature>
<evidence type="ECO:0000313" key="6">
    <source>
        <dbReference type="Proteomes" id="UP000054018"/>
    </source>
</evidence>
<proteinExistence type="inferred from homology"/>
<evidence type="ECO:0000256" key="2">
    <source>
        <dbReference type="ARBA" id="ARBA00038251"/>
    </source>
</evidence>
<evidence type="ECO:0000256" key="1">
    <source>
        <dbReference type="ARBA" id="ARBA00002550"/>
    </source>
</evidence>
<dbReference type="PANTHER" id="PTHR23083:SF464">
    <property type="entry name" value="TETRATRICOPEPTIDE REPEAT DOMAIN 7, ISOFORM A"/>
    <property type="match status" value="1"/>
</dbReference>
<feature type="compositionally biased region" description="Pro residues" evidence="4">
    <location>
        <begin position="961"/>
        <end position="975"/>
    </location>
</feature>
<dbReference type="Proteomes" id="UP000054018">
    <property type="component" value="Unassembled WGS sequence"/>
</dbReference>
<evidence type="ECO:0000256" key="3">
    <source>
        <dbReference type="PROSITE-ProRule" id="PRU00339"/>
    </source>
</evidence>
<feature type="non-terminal residue" evidence="5">
    <location>
        <position position="1149"/>
    </location>
</feature>
<dbReference type="HOGENOM" id="CLU_004745_0_0_1"/>
<dbReference type="PROSITE" id="PS50005">
    <property type="entry name" value="TPR"/>
    <property type="match status" value="1"/>
</dbReference>
<dbReference type="InterPro" id="IPR019734">
    <property type="entry name" value="TPR_rpt"/>
</dbReference>
<feature type="region of interest" description="Disordered" evidence="4">
    <location>
        <begin position="651"/>
        <end position="695"/>
    </location>
</feature>
<evidence type="ECO:0000256" key="4">
    <source>
        <dbReference type="SAM" id="MobiDB-lite"/>
    </source>
</evidence>
<dbReference type="SUPFAM" id="SSF48452">
    <property type="entry name" value="TPR-like"/>
    <property type="match status" value="3"/>
</dbReference>
<keyword evidence="3" id="KW-0802">TPR repeat</keyword>
<dbReference type="AlphaFoldDB" id="A0A0C9Z675"/>
<gene>
    <name evidence="5" type="ORF">PISMIDRAFT_678081</name>
</gene>
<dbReference type="OrthoDB" id="29013at2759"/>